<reference evidence="1" key="1">
    <citation type="submission" date="2018-05" db="EMBL/GenBank/DDBJ databases">
        <authorList>
            <person name="Lanie J.A."/>
            <person name="Ng W.-L."/>
            <person name="Kazmierczak K.M."/>
            <person name="Andrzejewski T.M."/>
            <person name="Davidsen T.M."/>
            <person name="Wayne K.J."/>
            <person name="Tettelin H."/>
            <person name="Glass J.I."/>
            <person name="Rusch D."/>
            <person name="Podicherti R."/>
            <person name="Tsui H.-C.T."/>
            <person name="Winkler M.E."/>
        </authorList>
    </citation>
    <scope>NUCLEOTIDE SEQUENCE</scope>
</reference>
<name>A0A382SKY1_9ZZZZ</name>
<dbReference type="AlphaFoldDB" id="A0A382SKY1"/>
<evidence type="ECO:0000313" key="1">
    <source>
        <dbReference type="EMBL" id="SVD10135.1"/>
    </source>
</evidence>
<proteinExistence type="predicted"/>
<gene>
    <name evidence="1" type="ORF">METZ01_LOCUS362989</name>
</gene>
<dbReference type="EMBL" id="UINC01129622">
    <property type="protein sequence ID" value="SVD10135.1"/>
    <property type="molecule type" value="Genomic_DNA"/>
</dbReference>
<sequence length="33" mass="3456">VIEGEAAFQSGLLLQGHASADEACQKCHDPWGS</sequence>
<organism evidence="1">
    <name type="scientific">marine metagenome</name>
    <dbReference type="NCBI Taxonomy" id="408172"/>
    <lineage>
        <taxon>unclassified sequences</taxon>
        <taxon>metagenomes</taxon>
        <taxon>ecological metagenomes</taxon>
    </lineage>
</organism>
<accession>A0A382SKY1</accession>
<feature type="non-terminal residue" evidence="1">
    <location>
        <position position="1"/>
    </location>
</feature>
<feature type="non-terminal residue" evidence="1">
    <location>
        <position position="33"/>
    </location>
</feature>
<protein>
    <submittedName>
        <fullName evidence="1">Uncharacterized protein</fullName>
    </submittedName>
</protein>